<dbReference type="PROSITE" id="PS50943">
    <property type="entry name" value="HTH_CROC1"/>
    <property type="match status" value="1"/>
</dbReference>
<dbReference type="Pfam" id="PF01381">
    <property type="entry name" value="HTH_3"/>
    <property type="match status" value="1"/>
</dbReference>
<evidence type="ECO:0000259" key="1">
    <source>
        <dbReference type="PROSITE" id="PS50943"/>
    </source>
</evidence>
<dbReference type="SUPFAM" id="SSF47413">
    <property type="entry name" value="lambda repressor-like DNA-binding domains"/>
    <property type="match status" value="1"/>
</dbReference>
<feature type="domain" description="HTH cro/C1-type" evidence="1">
    <location>
        <begin position="2"/>
        <end position="48"/>
    </location>
</feature>
<evidence type="ECO:0000313" key="3">
    <source>
        <dbReference type="Proteomes" id="UP000001592"/>
    </source>
</evidence>
<reference evidence="2 3" key="1">
    <citation type="journal article" date="2007" name="Nat. Genet.">
        <title>Genomic analysis of Bartonella identifies type IV secretion systems as host adaptability factors.</title>
        <authorList>
            <person name="Saenz H.L."/>
            <person name="Engel P."/>
            <person name="Stoeckli M.C."/>
            <person name="Lanz C."/>
            <person name="Raddatz G."/>
            <person name="Vayssier-Taussat M."/>
            <person name="Birtles R."/>
            <person name="Schuster S.C."/>
            <person name="Dehio C."/>
        </authorList>
    </citation>
    <scope>NUCLEOTIDE SEQUENCE [LARGE SCALE GENOMIC DNA]</scope>
    <source>
        <strain evidence="3">DSM 28219 / CCUG 45778 / CIP 105476 / IBS 506</strain>
    </source>
</reference>
<dbReference type="InterPro" id="IPR010982">
    <property type="entry name" value="Lambda_DNA-bd_dom_sf"/>
</dbReference>
<dbReference type="HOGENOM" id="CLU_3077160_0_0_5"/>
<dbReference type="InterPro" id="IPR001387">
    <property type="entry name" value="Cro/C1-type_HTH"/>
</dbReference>
<accession>A9IXP3</accession>
<evidence type="ECO:0000313" key="2">
    <source>
        <dbReference type="EMBL" id="CAK02213.1"/>
    </source>
</evidence>
<dbReference type="GO" id="GO:0003677">
    <property type="term" value="F:DNA binding"/>
    <property type="evidence" value="ECO:0007669"/>
    <property type="project" value="InterPro"/>
</dbReference>
<dbReference type="AlphaFoldDB" id="A9IXP3"/>
<dbReference type="KEGG" id="btr:BT_2023"/>
<protein>
    <submittedName>
        <fullName evidence="2">Transcriptional regulator</fullName>
    </submittedName>
</protein>
<dbReference type="Proteomes" id="UP000001592">
    <property type="component" value="Chromosome"/>
</dbReference>
<gene>
    <name evidence="2" type="primary">dicA</name>
    <name evidence="2" type="ordered locus">BT_2023</name>
</gene>
<dbReference type="Gene3D" id="1.10.260.40">
    <property type="entry name" value="lambda repressor-like DNA-binding domains"/>
    <property type="match status" value="1"/>
</dbReference>
<organism evidence="2 3">
    <name type="scientific">Bartonella tribocorum (strain DSM 28219 / CCUG 45778 / CIP 105476 / IBS 506)</name>
    <dbReference type="NCBI Taxonomy" id="382640"/>
    <lineage>
        <taxon>Bacteria</taxon>
        <taxon>Pseudomonadati</taxon>
        <taxon>Pseudomonadota</taxon>
        <taxon>Alphaproteobacteria</taxon>
        <taxon>Hyphomicrobiales</taxon>
        <taxon>Bartonellaceae</taxon>
        <taxon>Bartonella</taxon>
    </lineage>
</organism>
<dbReference type="EMBL" id="AM260525">
    <property type="protein sequence ID" value="CAK02213.1"/>
    <property type="molecule type" value="Genomic_DNA"/>
</dbReference>
<proteinExistence type="predicted"/>
<sequence length="52" mass="5898">MGLSQKALGNFLGVSFQQIQKYEKGANRISAKCFLEIAQKLQVPISFFMKIF</sequence>
<name>A9IXP3_BART1</name>
<keyword evidence="3" id="KW-1185">Reference proteome</keyword>
<dbReference type="CDD" id="cd00093">
    <property type="entry name" value="HTH_XRE"/>
    <property type="match status" value="1"/>
</dbReference>